<dbReference type="RefSeq" id="WP_007928908.1">
    <property type="nucleotide sequence ID" value="NZ_ALWX01000063.1"/>
</dbReference>
<dbReference type="InterPro" id="IPR027843">
    <property type="entry name" value="DUF4440"/>
</dbReference>
<comment type="caution">
    <text evidence="2">The sequence shown here is derived from an EMBL/GenBank/DDBJ whole genome shotgun (WGS) entry which is preliminary data.</text>
</comment>
<accession>K1E4Q6</accession>
<dbReference type="Pfam" id="PF14534">
    <property type="entry name" value="DUF4440"/>
    <property type="match status" value="1"/>
</dbReference>
<organism evidence="2 4">
    <name type="scientific">Janibacter hoylei PVAS-1</name>
    <dbReference type="NCBI Taxonomy" id="1210046"/>
    <lineage>
        <taxon>Bacteria</taxon>
        <taxon>Bacillati</taxon>
        <taxon>Actinomycetota</taxon>
        <taxon>Actinomycetes</taxon>
        <taxon>Micrococcales</taxon>
        <taxon>Intrasporangiaceae</taxon>
        <taxon>Janibacter</taxon>
    </lineage>
</organism>
<dbReference type="Proteomes" id="UP000004474">
    <property type="component" value="Unassembled WGS sequence"/>
</dbReference>
<name>K1E4Q6_9MICO</name>
<dbReference type="Proteomes" id="UP000288711">
    <property type="component" value="Unassembled WGS sequence"/>
</dbReference>
<reference evidence="3 5" key="1">
    <citation type="journal article" date="2009" name="Int. J. Syst. Evol. Microbiol.">
        <title>Janibacter hoylei sp. nov., Bacillus isronensis sp. nov. and Bacillus aryabhattai sp. nov., isolated from cryotubes used for collecting air from the upper atmosphere.</title>
        <authorList>
            <person name="Shivaji S."/>
            <person name="Chaturvedi P."/>
            <person name="Begum Z."/>
            <person name="Pindi P.K."/>
            <person name="Manorama R."/>
            <person name="Padmanaban D.A."/>
            <person name="Shouche Y.S."/>
            <person name="Pawar S."/>
            <person name="Vaishampayan P."/>
            <person name="Dutt C.B."/>
            <person name="Datta G.N."/>
            <person name="Manchanda R.K."/>
            <person name="Rao U.R."/>
            <person name="Bhargava P.M."/>
            <person name="Narlikar J.V."/>
        </authorList>
    </citation>
    <scope>NUCLEOTIDE SEQUENCE [LARGE SCALE GENOMIC DNA]</scope>
    <source>
        <strain evidence="3 5">PVAS-1</strain>
    </source>
</reference>
<dbReference type="GO" id="GO:0005840">
    <property type="term" value="C:ribosome"/>
    <property type="evidence" value="ECO:0007669"/>
    <property type="project" value="UniProtKB-KW"/>
</dbReference>
<evidence type="ECO:0000313" key="4">
    <source>
        <dbReference type="Proteomes" id="UP000004474"/>
    </source>
</evidence>
<evidence type="ECO:0000259" key="1">
    <source>
        <dbReference type="Pfam" id="PF14534"/>
    </source>
</evidence>
<reference evidence="3" key="3">
    <citation type="submission" date="2017-11" db="EMBL/GenBank/DDBJ databases">
        <authorList>
            <person name="Seuylemezian A."/>
            <person name="Cooper K."/>
            <person name="Vaishampayan P."/>
        </authorList>
    </citation>
    <scope>NUCLEOTIDE SEQUENCE</scope>
    <source>
        <strain evidence="3">PVAS-1</strain>
    </source>
</reference>
<dbReference type="STRING" id="1210046.B277_13389"/>
<keyword evidence="5" id="KW-1185">Reference proteome</keyword>
<dbReference type="SUPFAM" id="SSF54427">
    <property type="entry name" value="NTF2-like"/>
    <property type="match status" value="1"/>
</dbReference>
<dbReference type="Gene3D" id="3.10.450.50">
    <property type="match status" value="1"/>
</dbReference>
<dbReference type="OrthoDB" id="7845843at2"/>
<dbReference type="AlphaFoldDB" id="K1E4Q6"/>
<feature type="domain" description="DUF4440" evidence="1">
    <location>
        <begin position="12"/>
        <end position="112"/>
    </location>
</feature>
<dbReference type="EMBL" id="ALWX01000063">
    <property type="protein sequence ID" value="EKA60337.1"/>
    <property type="molecule type" value="Genomic_DNA"/>
</dbReference>
<keyword evidence="2" id="KW-0687">Ribonucleoprotein</keyword>
<dbReference type="InterPro" id="IPR032710">
    <property type="entry name" value="NTF2-like_dom_sf"/>
</dbReference>
<proteinExistence type="predicted"/>
<evidence type="ECO:0000313" key="3">
    <source>
        <dbReference type="EMBL" id="RWU83766.1"/>
    </source>
</evidence>
<dbReference type="PATRIC" id="fig|1210046.3.peg.2568"/>
<gene>
    <name evidence="2" type="ORF">B277_13389</name>
    <name evidence="3" type="ORF">CWN80_08495</name>
</gene>
<evidence type="ECO:0000313" key="5">
    <source>
        <dbReference type="Proteomes" id="UP000288711"/>
    </source>
</evidence>
<reference evidence="2 4" key="2">
    <citation type="journal article" date="2012" name="J. Bacteriol.">
        <title>Genome Sequence of Janibacter hoylei MTCC8307, Isolated from the Stratospheric Air.</title>
        <authorList>
            <person name="Pawar S.P."/>
            <person name="Dhotre D.P."/>
            <person name="Shetty S.A."/>
            <person name="Chowdhury S.P."/>
            <person name="Chaudhari B.L."/>
            <person name="Shouche Y.S."/>
        </authorList>
    </citation>
    <scope>NUCLEOTIDE SEQUENCE [LARGE SCALE GENOMIC DNA]</scope>
    <source>
        <strain evidence="2 4">PVAS-1</strain>
    </source>
</reference>
<dbReference type="eggNOG" id="COG4994">
    <property type="taxonomic scope" value="Bacteria"/>
</dbReference>
<evidence type="ECO:0000313" key="2">
    <source>
        <dbReference type="EMBL" id="EKA60337.1"/>
    </source>
</evidence>
<dbReference type="EMBL" id="PIPF01000007">
    <property type="protein sequence ID" value="RWU83766.1"/>
    <property type="molecule type" value="Genomic_DNA"/>
</dbReference>
<protein>
    <submittedName>
        <fullName evidence="3">Nuclear transport factor 2 family protein</fullName>
    </submittedName>
    <submittedName>
        <fullName evidence="2">Ribosomal protein N-acetylase</fullName>
    </submittedName>
</protein>
<keyword evidence="2" id="KW-0689">Ribosomal protein</keyword>
<sequence length="122" mass="13605">MPHTDDATLTTVLDLERELQSPQTRADAGRLRDLIAPDFEEVGASGRVWDRDSILAMLESESAGPDSPTIEIDDLRARTIAPGVVRVSWTSAQGERRARRTSIWCERDGGWRQVHHQGTLLT</sequence>